<name>A0AC58SU68_TOBAC</name>
<accession>A0AC58SU68</accession>
<gene>
    <name evidence="2" type="primary">LOC142170480</name>
</gene>
<reference evidence="2" key="2">
    <citation type="submission" date="2025-08" db="UniProtKB">
        <authorList>
            <consortium name="RefSeq"/>
        </authorList>
    </citation>
    <scope>IDENTIFICATION</scope>
    <source>
        <tissue evidence="2">Leaf</tissue>
    </source>
</reference>
<evidence type="ECO:0000313" key="1">
    <source>
        <dbReference type="Proteomes" id="UP000790787"/>
    </source>
</evidence>
<keyword evidence="1" id="KW-1185">Reference proteome</keyword>
<proteinExistence type="predicted"/>
<evidence type="ECO:0000313" key="2">
    <source>
        <dbReference type="RefSeq" id="XP_075088499.1"/>
    </source>
</evidence>
<dbReference type="RefSeq" id="XP_075088499.1">
    <property type="nucleotide sequence ID" value="XM_075232398.1"/>
</dbReference>
<sequence length="303" mass="35775">MTWLFWNVRGINKRYKQKELKQYLIDNQIRLVGLVETRVKENKAQSIATKVAPKWDRLTNYTEAINRRIWILWDAKSYEVQYIAKAAQLIHCQVTGKLNDMVCMLIVVYGFNTVDQRKTLWSQLEQMAPKIKMSWLICGYFNVVLTTQDRQGNLVTIAELKDFSKYYNNLLLTKIPWKGDYYTWTNNQRGDDIAWSRLDRAIANDEWMMQYGHLNVTYGEPFISDHNHMLIPLRVPRSNIKVPFRFFNIWADHEQFNQIIAQGWAGTMAVGKMRNVCFKLKQLKPVFKQLNSTEFKGVSEKIT</sequence>
<reference evidence="1" key="1">
    <citation type="journal article" date="2014" name="Nat. Commun.">
        <title>The tobacco genome sequence and its comparison with those of tomato and potato.</title>
        <authorList>
            <person name="Sierro N."/>
            <person name="Battey J.N."/>
            <person name="Ouadi S."/>
            <person name="Bakaher N."/>
            <person name="Bovet L."/>
            <person name="Willig A."/>
            <person name="Goepfert S."/>
            <person name="Peitsch M.C."/>
            <person name="Ivanov N.V."/>
        </authorList>
    </citation>
    <scope>NUCLEOTIDE SEQUENCE [LARGE SCALE GENOMIC DNA]</scope>
</reference>
<dbReference type="Proteomes" id="UP000790787">
    <property type="component" value="Chromosome 16"/>
</dbReference>
<protein>
    <submittedName>
        <fullName evidence="2">Uncharacterized protein LOC142170480</fullName>
    </submittedName>
</protein>
<organism evidence="1 2">
    <name type="scientific">Nicotiana tabacum</name>
    <name type="common">Common tobacco</name>
    <dbReference type="NCBI Taxonomy" id="4097"/>
    <lineage>
        <taxon>Eukaryota</taxon>
        <taxon>Viridiplantae</taxon>
        <taxon>Streptophyta</taxon>
        <taxon>Embryophyta</taxon>
        <taxon>Tracheophyta</taxon>
        <taxon>Spermatophyta</taxon>
        <taxon>Magnoliopsida</taxon>
        <taxon>eudicotyledons</taxon>
        <taxon>Gunneridae</taxon>
        <taxon>Pentapetalae</taxon>
        <taxon>asterids</taxon>
        <taxon>lamiids</taxon>
        <taxon>Solanales</taxon>
        <taxon>Solanaceae</taxon>
        <taxon>Nicotianoideae</taxon>
        <taxon>Nicotianeae</taxon>
        <taxon>Nicotiana</taxon>
    </lineage>
</organism>